<accession>A0A6G0NWT4</accession>
<evidence type="ECO:0000313" key="2">
    <source>
        <dbReference type="EMBL" id="KAE9225800.1"/>
    </source>
</evidence>
<keyword evidence="1" id="KW-0732">Signal</keyword>
<feature type="signal peptide" evidence="1">
    <location>
        <begin position="1"/>
        <end position="24"/>
    </location>
</feature>
<dbReference type="AlphaFoldDB" id="A0A6G0NWT4"/>
<gene>
    <name evidence="2" type="ORF">PF004_g11828</name>
</gene>
<evidence type="ECO:0008006" key="4">
    <source>
        <dbReference type="Google" id="ProtNLM"/>
    </source>
</evidence>
<comment type="caution">
    <text evidence="2">The sequence shown here is derived from an EMBL/GenBank/DDBJ whole genome shotgun (WGS) entry which is preliminary data.</text>
</comment>
<proteinExistence type="predicted"/>
<evidence type="ECO:0000256" key="1">
    <source>
        <dbReference type="SAM" id="SignalP"/>
    </source>
</evidence>
<reference evidence="2 3" key="1">
    <citation type="submission" date="2018-09" db="EMBL/GenBank/DDBJ databases">
        <title>Genomic investigation of the strawberry pathogen Phytophthora fragariae indicates pathogenicity is determined by transcriptional variation in three key races.</title>
        <authorList>
            <person name="Adams T.M."/>
            <person name="Armitage A.D."/>
            <person name="Sobczyk M.K."/>
            <person name="Bates H.J."/>
            <person name="Dunwell J.M."/>
            <person name="Nellist C.F."/>
            <person name="Harrison R.J."/>
        </authorList>
    </citation>
    <scope>NUCLEOTIDE SEQUENCE [LARGE SCALE GENOMIC DNA]</scope>
    <source>
        <strain evidence="2 3">BC-23</strain>
    </source>
</reference>
<protein>
    <recommendedName>
        <fullName evidence="4">Secreted protein</fullName>
    </recommendedName>
</protein>
<dbReference type="Proteomes" id="UP000476176">
    <property type="component" value="Unassembled WGS sequence"/>
</dbReference>
<organism evidence="2 3">
    <name type="scientific">Phytophthora fragariae</name>
    <dbReference type="NCBI Taxonomy" id="53985"/>
    <lineage>
        <taxon>Eukaryota</taxon>
        <taxon>Sar</taxon>
        <taxon>Stramenopiles</taxon>
        <taxon>Oomycota</taxon>
        <taxon>Peronosporomycetes</taxon>
        <taxon>Peronosporales</taxon>
        <taxon>Peronosporaceae</taxon>
        <taxon>Phytophthora</taxon>
    </lineage>
</organism>
<name>A0A6G0NWT4_9STRA</name>
<feature type="chain" id="PRO_5026336107" description="Secreted protein" evidence="1">
    <location>
        <begin position="25"/>
        <end position="102"/>
    </location>
</feature>
<evidence type="ECO:0000313" key="3">
    <source>
        <dbReference type="Proteomes" id="UP000476176"/>
    </source>
</evidence>
<dbReference type="EMBL" id="QXGC01000658">
    <property type="protein sequence ID" value="KAE9225800.1"/>
    <property type="molecule type" value="Genomic_DNA"/>
</dbReference>
<sequence length="102" mass="11020">MTFRSSATAAVRLALFCVPNTGSAMTFRSSATAAVRLEWSSSITTSGSESMFTSEIAIRASIGDGRFRTCWGCLLNGHSSALCFQARLGWLSRLCVTVRRLC</sequence>